<dbReference type="SUPFAM" id="SSF48695">
    <property type="entry name" value="Multiheme cytochromes"/>
    <property type="match status" value="1"/>
</dbReference>
<organism evidence="4 5">
    <name type="scientific">Demequina zhanjiangensis</name>
    <dbReference type="NCBI Taxonomy" id="3051659"/>
    <lineage>
        <taxon>Bacteria</taxon>
        <taxon>Bacillati</taxon>
        <taxon>Actinomycetota</taxon>
        <taxon>Actinomycetes</taxon>
        <taxon>Micrococcales</taxon>
        <taxon>Demequinaceae</taxon>
        <taxon>Demequina</taxon>
    </lineage>
</organism>
<comment type="caution">
    <text evidence="4">The sequence shown here is derived from an EMBL/GenBank/DDBJ whole genome shotgun (WGS) entry which is preliminary data.</text>
</comment>
<feature type="region of interest" description="Disordered" evidence="2">
    <location>
        <begin position="261"/>
        <end position="286"/>
    </location>
</feature>
<feature type="domain" description="HNH nuclease" evidence="3">
    <location>
        <begin position="385"/>
        <end position="436"/>
    </location>
</feature>
<gene>
    <name evidence="4" type="ORF">QQX04_05050</name>
</gene>
<dbReference type="RefSeq" id="WP_301126842.1">
    <property type="nucleotide sequence ID" value="NZ_JAUHPV010000002.1"/>
</dbReference>
<name>A0ABT8FZP1_9MICO</name>
<dbReference type="SMART" id="SM00507">
    <property type="entry name" value="HNHc"/>
    <property type="match status" value="1"/>
</dbReference>
<dbReference type="Pfam" id="PF02720">
    <property type="entry name" value="DUF222"/>
    <property type="match status" value="1"/>
</dbReference>
<dbReference type="CDD" id="cd00085">
    <property type="entry name" value="HNHc"/>
    <property type="match status" value="1"/>
</dbReference>
<accession>A0ABT8FZP1</accession>
<keyword evidence="5" id="KW-1185">Reference proteome</keyword>
<evidence type="ECO:0000313" key="5">
    <source>
        <dbReference type="Proteomes" id="UP001172738"/>
    </source>
</evidence>
<feature type="compositionally biased region" description="Low complexity" evidence="2">
    <location>
        <begin position="277"/>
        <end position="286"/>
    </location>
</feature>
<dbReference type="EMBL" id="JAUHPV010000002">
    <property type="protein sequence ID" value="MDN4472356.1"/>
    <property type="molecule type" value="Genomic_DNA"/>
</dbReference>
<dbReference type="InterPro" id="IPR003615">
    <property type="entry name" value="HNH_nuc"/>
</dbReference>
<proteinExistence type="inferred from homology"/>
<evidence type="ECO:0000313" key="4">
    <source>
        <dbReference type="EMBL" id="MDN4472356.1"/>
    </source>
</evidence>
<dbReference type="InterPro" id="IPR036280">
    <property type="entry name" value="Multihaem_cyt_sf"/>
</dbReference>
<dbReference type="Gene3D" id="1.10.30.50">
    <property type="match status" value="1"/>
</dbReference>
<reference evidence="4" key="1">
    <citation type="submission" date="2023-06" db="EMBL/GenBank/DDBJ databases">
        <title>SYSU T00b26.</title>
        <authorList>
            <person name="Gao L."/>
            <person name="Fang B.-Z."/>
            <person name="Li W.-J."/>
        </authorList>
    </citation>
    <scope>NUCLEOTIDE SEQUENCE</scope>
    <source>
        <strain evidence="4">SYSU T00b26</strain>
    </source>
</reference>
<evidence type="ECO:0000256" key="1">
    <source>
        <dbReference type="ARBA" id="ARBA00023450"/>
    </source>
</evidence>
<evidence type="ECO:0000256" key="2">
    <source>
        <dbReference type="SAM" id="MobiDB-lite"/>
    </source>
</evidence>
<sequence length="480" mass="51526">MTQSTGTVTDVAVLRALLEDVESLPRAELLAVQQRAVAVRREADVLLARVAAEVARRSQPDDGSVGLARREGHQSAQGLVASAAGGSQAEAARLMRVGQVLARDAEATRVSTIDTAGSAEPSAFGARGRDDGPRFPALAAALRAGRLSVDAGACLADALERVAEVLSDVDLAKWETEVVTKAIGLPLMKVRRLVSFAEAPVRPKDLEAREEQQYARRSVTLRPEADGMITLTAHLDPVSAAPVRSMLDAYVRDAFQKRRDALKDTESHSPAADGENAALAASMRAAGSPEPTAMQLRADALVWLARHAQGCESDHAGVKTTVVVRVDLDALRAGIGTAEIDGAQGPISVTALRQMAADAEVIPAVLGSDGEILDWGRKRRFFTHAQRLALVERDGGCARCHAPPSWCEGHHIEWWERDKGRSDLSNGVLLCVRCHHDIHRDGWDITVKNNRVYFTPPRALDRTRTPALGGRARVEATVSV</sequence>
<dbReference type="Proteomes" id="UP001172738">
    <property type="component" value="Unassembled WGS sequence"/>
</dbReference>
<protein>
    <submittedName>
        <fullName evidence="4">DUF222 domain-containing protein</fullName>
    </submittedName>
</protein>
<evidence type="ECO:0000259" key="3">
    <source>
        <dbReference type="SMART" id="SM00507"/>
    </source>
</evidence>
<comment type="similarity">
    <text evidence="1">Belongs to the Rv1128c/1148c/1588c/1702c/1945/3466 family.</text>
</comment>
<dbReference type="Pfam" id="PF01844">
    <property type="entry name" value="HNH"/>
    <property type="match status" value="1"/>
</dbReference>
<dbReference type="InterPro" id="IPR003870">
    <property type="entry name" value="DUF222"/>
</dbReference>
<dbReference type="InterPro" id="IPR002711">
    <property type="entry name" value="HNH"/>
</dbReference>